<evidence type="ECO:0000313" key="7">
    <source>
        <dbReference type="EMBL" id="MCZ6159765.1"/>
    </source>
</evidence>
<dbReference type="Gene3D" id="3.40.50.10330">
    <property type="entry name" value="Probable inorganic polyphosphate/atp-NAD kinase, domain 1"/>
    <property type="match status" value="1"/>
</dbReference>
<evidence type="ECO:0000256" key="5">
    <source>
        <dbReference type="ARBA" id="ARBA00047925"/>
    </source>
</evidence>
<accession>A0A6N2QYM0</accession>
<evidence type="ECO:0000256" key="3">
    <source>
        <dbReference type="ARBA" id="ARBA00022857"/>
    </source>
</evidence>
<keyword evidence="4 6" id="KW-0520">NAD</keyword>
<dbReference type="HAMAP" id="MF_00361">
    <property type="entry name" value="NAD_kinase"/>
    <property type="match status" value="1"/>
</dbReference>
<dbReference type="InterPro" id="IPR002504">
    <property type="entry name" value="NADK"/>
</dbReference>
<dbReference type="GO" id="GO:0019674">
    <property type="term" value="P:NAD+ metabolic process"/>
    <property type="evidence" value="ECO:0007669"/>
    <property type="project" value="InterPro"/>
</dbReference>
<comment type="cofactor">
    <cofactor evidence="6">
        <name>a divalent metal cation</name>
        <dbReference type="ChEBI" id="CHEBI:60240"/>
    </cofactor>
</comment>
<dbReference type="GO" id="GO:0005737">
    <property type="term" value="C:cytoplasm"/>
    <property type="evidence" value="ECO:0007669"/>
    <property type="project" value="UniProtKB-SubCell"/>
</dbReference>
<proteinExistence type="inferred from homology"/>
<dbReference type="EC" id="2.7.1.23" evidence="6"/>
<dbReference type="Proteomes" id="UP001075225">
    <property type="component" value="Unassembled WGS sequence"/>
</dbReference>
<comment type="catalytic activity">
    <reaction evidence="5 6">
        <text>NAD(+) + ATP = ADP + NADP(+) + H(+)</text>
        <dbReference type="Rhea" id="RHEA:18629"/>
        <dbReference type="ChEBI" id="CHEBI:15378"/>
        <dbReference type="ChEBI" id="CHEBI:30616"/>
        <dbReference type="ChEBI" id="CHEBI:57540"/>
        <dbReference type="ChEBI" id="CHEBI:58349"/>
        <dbReference type="ChEBI" id="CHEBI:456216"/>
        <dbReference type="EC" id="2.7.1.23"/>
    </reaction>
</comment>
<dbReference type="Pfam" id="PF20143">
    <property type="entry name" value="NAD_kinase_C"/>
    <property type="match status" value="1"/>
</dbReference>
<keyword evidence="6" id="KW-0547">Nucleotide-binding</keyword>
<comment type="subcellular location">
    <subcellularLocation>
        <location evidence="6">Cytoplasm</location>
    </subcellularLocation>
</comment>
<keyword evidence="2 6" id="KW-0418">Kinase</keyword>
<dbReference type="EMBL" id="JAPXGO010000003">
    <property type="protein sequence ID" value="MCZ6159765.1"/>
    <property type="molecule type" value="Genomic_DNA"/>
</dbReference>
<evidence type="ECO:0000256" key="2">
    <source>
        <dbReference type="ARBA" id="ARBA00022777"/>
    </source>
</evidence>
<feature type="binding site" evidence="6">
    <location>
        <begin position="183"/>
        <end position="188"/>
    </location>
    <ligand>
        <name>NAD(+)</name>
        <dbReference type="ChEBI" id="CHEBI:57540"/>
    </ligand>
</feature>
<reference evidence="7" key="2">
    <citation type="submission" date="2022-12" db="EMBL/GenBank/DDBJ databases">
        <title>Species Delineation and Comparative Genomics within the Campylobacter ureolyticus Complex.</title>
        <authorList>
            <person name="Maki J."/>
            <person name="Howard M."/>
            <person name="Connelly S."/>
            <person name="Hardy D.J."/>
            <person name="Cameron A."/>
        </authorList>
    </citation>
    <scope>NUCLEOTIDE SEQUENCE</scope>
    <source>
        <strain evidence="7">URMC_787</strain>
    </source>
</reference>
<dbReference type="RefSeq" id="WP_156846595.1">
    <property type="nucleotide sequence ID" value="NZ_CACRSK010000001.1"/>
</dbReference>
<dbReference type="GO" id="GO:0046872">
    <property type="term" value="F:metal ion binding"/>
    <property type="evidence" value="ECO:0007669"/>
    <property type="project" value="UniProtKB-UniRule"/>
</dbReference>
<keyword evidence="3 6" id="KW-0521">NADP</keyword>
<feature type="binding site" evidence="6">
    <location>
        <position position="180"/>
    </location>
    <ligand>
        <name>NAD(+)</name>
        <dbReference type="ChEBI" id="CHEBI:57540"/>
    </ligand>
</feature>
<feature type="binding site" evidence="6">
    <location>
        <begin position="142"/>
        <end position="143"/>
    </location>
    <ligand>
        <name>NAD(+)</name>
        <dbReference type="ChEBI" id="CHEBI:57540"/>
    </ligand>
</feature>
<feature type="binding site" evidence="6">
    <location>
        <position position="241"/>
    </location>
    <ligand>
        <name>NAD(+)</name>
        <dbReference type="ChEBI" id="CHEBI:57540"/>
    </ligand>
</feature>
<gene>
    <name evidence="8" type="primary">ppnK</name>
    <name evidence="6" type="synonym">nadK</name>
    <name evidence="8" type="ORF">CULFYP111_00055</name>
    <name evidence="7" type="ORF">O6B32_04645</name>
</gene>
<dbReference type="SUPFAM" id="SSF111331">
    <property type="entry name" value="NAD kinase/diacylglycerol kinase-like"/>
    <property type="match status" value="1"/>
</dbReference>
<name>A0A6N2QYM0_9BACT</name>
<protein>
    <recommendedName>
        <fullName evidence="6">NAD kinase</fullName>
        <ecNumber evidence="6">2.7.1.23</ecNumber>
    </recommendedName>
    <alternativeName>
        <fullName evidence="6">ATP-dependent NAD kinase</fullName>
    </alternativeName>
</protein>
<feature type="binding site" evidence="6">
    <location>
        <position position="172"/>
    </location>
    <ligand>
        <name>NAD(+)</name>
        <dbReference type="ChEBI" id="CHEBI:57540"/>
    </ligand>
</feature>
<keyword evidence="6" id="KW-0067">ATP-binding</keyword>
<comment type="similarity">
    <text evidence="6">Belongs to the NAD kinase family.</text>
</comment>
<dbReference type="GO" id="GO:0006741">
    <property type="term" value="P:NADP+ biosynthetic process"/>
    <property type="evidence" value="ECO:0007669"/>
    <property type="project" value="UniProtKB-UniRule"/>
</dbReference>
<dbReference type="GO" id="GO:0003951">
    <property type="term" value="F:NAD+ kinase activity"/>
    <property type="evidence" value="ECO:0007669"/>
    <property type="project" value="UniProtKB-UniRule"/>
</dbReference>
<keyword evidence="6" id="KW-0963">Cytoplasm</keyword>
<dbReference type="InterPro" id="IPR017438">
    <property type="entry name" value="ATP-NAD_kinase_N"/>
</dbReference>
<feature type="active site" description="Proton acceptor" evidence="6">
    <location>
        <position position="66"/>
    </location>
</feature>
<dbReference type="AlphaFoldDB" id="A0A6N2QYM0"/>
<keyword evidence="1 6" id="KW-0808">Transferase</keyword>
<sequence>MNKINLEKNLKYIGIVAKNPKNCLKFVKHFESLGYEILFLEKTINKFENLHKIDEEKTLILSIGGDGTLISTCREIAKNGFKNLNVLGVYDGTLGFLTDVKIDKLNEFFADFLKGKYEIKKPLMLEISLKNSKNEIKLIAFNDLVLSRSAVLSMSKVDAYLDDEYFNTYYGDGVIVSSPVGSTAYSMSANGPIIYPMSKVFCITPICAHSLTQRPLVLPAEYKLKFKNVGNSKVSIIIDGQNAFDMSKFDEVVVRLGNTHANLIRHLNANYFEVLKNKLHWGHNGGKV</sequence>
<reference evidence="8" key="1">
    <citation type="submission" date="2019-11" db="EMBL/GenBank/DDBJ databases">
        <authorList>
            <person name="Feng L."/>
        </authorList>
    </citation>
    <scope>NUCLEOTIDE SEQUENCE</scope>
    <source>
        <strain evidence="8">CUreolyticusLFYP111</strain>
    </source>
</reference>
<dbReference type="Gene3D" id="2.60.200.30">
    <property type="entry name" value="Probable inorganic polyphosphate/atp-NAD kinase, domain 2"/>
    <property type="match status" value="1"/>
</dbReference>
<comment type="caution">
    <text evidence="6">Lacks conserved residue(s) required for the propagation of feature annotation.</text>
</comment>
<evidence type="ECO:0000313" key="8">
    <source>
        <dbReference type="EMBL" id="VYS72845.1"/>
    </source>
</evidence>
<feature type="binding site" evidence="6">
    <location>
        <begin position="66"/>
        <end position="67"/>
    </location>
    <ligand>
        <name>NAD(+)</name>
        <dbReference type="ChEBI" id="CHEBI:57540"/>
    </ligand>
</feature>
<dbReference type="PANTHER" id="PTHR20275">
    <property type="entry name" value="NAD KINASE"/>
    <property type="match status" value="1"/>
</dbReference>
<dbReference type="InterPro" id="IPR016064">
    <property type="entry name" value="NAD/diacylglycerol_kinase_sf"/>
</dbReference>
<evidence type="ECO:0000256" key="1">
    <source>
        <dbReference type="ARBA" id="ARBA00022679"/>
    </source>
</evidence>
<organism evidence="8">
    <name type="scientific">Campylobacter ureolyticus</name>
    <dbReference type="NCBI Taxonomy" id="827"/>
    <lineage>
        <taxon>Bacteria</taxon>
        <taxon>Pseudomonadati</taxon>
        <taxon>Campylobacterota</taxon>
        <taxon>Epsilonproteobacteria</taxon>
        <taxon>Campylobacterales</taxon>
        <taxon>Campylobacteraceae</taxon>
        <taxon>Campylobacter</taxon>
    </lineage>
</organism>
<evidence type="ECO:0000256" key="6">
    <source>
        <dbReference type="HAMAP-Rule" id="MF_00361"/>
    </source>
</evidence>
<evidence type="ECO:0000256" key="4">
    <source>
        <dbReference type="ARBA" id="ARBA00023027"/>
    </source>
</evidence>
<comment type="function">
    <text evidence="6">Involved in the regulation of the intracellular balance of NAD and NADP, and is a key enzyme in the biosynthesis of NADP. Catalyzes specifically the phosphorylation on 2'-hydroxyl of the adenosine moiety of NAD to yield NADP.</text>
</comment>
<dbReference type="InterPro" id="IPR017437">
    <property type="entry name" value="ATP-NAD_kinase_PpnK-typ_C"/>
</dbReference>
<dbReference type="Pfam" id="PF01513">
    <property type="entry name" value="NAD_kinase"/>
    <property type="match status" value="1"/>
</dbReference>
<dbReference type="GO" id="GO:0051287">
    <property type="term" value="F:NAD binding"/>
    <property type="evidence" value="ECO:0007669"/>
    <property type="project" value="UniProtKB-ARBA"/>
</dbReference>
<dbReference type="GO" id="GO:0005524">
    <property type="term" value="F:ATP binding"/>
    <property type="evidence" value="ECO:0007669"/>
    <property type="project" value="UniProtKB-KW"/>
</dbReference>
<dbReference type="PANTHER" id="PTHR20275:SF0">
    <property type="entry name" value="NAD KINASE"/>
    <property type="match status" value="1"/>
</dbReference>
<dbReference type="EMBL" id="CACRSK010000001">
    <property type="protein sequence ID" value="VYS72845.1"/>
    <property type="molecule type" value="Genomic_DNA"/>
</dbReference>